<name>A0A226HKH5_9FLAO</name>
<dbReference type="PANTHER" id="PTHR36449">
    <property type="entry name" value="ACETYLTRANSFERASE-RELATED"/>
    <property type="match status" value="1"/>
</dbReference>
<dbReference type="PANTHER" id="PTHR36449:SF1">
    <property type="entry name" value="ACETYLTRANSFERASE"/>
    <property type="match status" value="1"/>
</dbReference>
<evidence type="ECO:0000256" key="1">
    <source>
        <dbReference type="ARBA" id="ARBA00022679"/>
    </source>
</evidence>
<dbReference type="Gene3D" id="3.40.630.30">
    <property type="match status" value="1"/>
</dbReference>
<evidence type="ECO:0000313" key="3">
    <source>
        <dbReference type="EMBL" id="OXA94358.1"/>
    </source>
</evidence>
<dbReference type="EMBL" id="MUGW01000009">
    <property type="protein sequence ID" value="OXA94358.1"/>
    <property type="molecule type" value="Genomic_DNA"/>
</dbReference>
<dbReference type="GO" id="GO:0016746">
    <property type="term" value="F:acyltransferase activity"/>
    <property type="evidence" value="ECO:0007669"/>
    <property type="project" value="UniProtKB-KW"/>
</dbReference>
<protein>
    <submittedName>
        <fullName evidence="3">GNAT family N-acetyltransferase</fullName>
    </submittedName>
</protein>
<reference evidence="3 4" key="1">
    <citation type="submission" date="2016-11" db="EMBL/GenBank/DDBJ databases">
        <title>Whole genomes of Flavobacteriaceae.</title>
        <authorList>
            <person name="Stine C."/>
            <person name="Li C."/>
            <person name="Tadesse D."/>
        </authorList>
    </citation>
    <scope>NUCLEOTIDE SEQUENCE [LARGE SCALE GENOMIC DNA]</scope>
    <source>
        <strain evidence="3 4">DSM 18292</strain>
    </source>
</reference>
<evidence type="ECO:0000313" key="4">
    <source>
        <dbReference type="Proteomes" id="UP000198345"/>
    </source>
</evidence>
<accession>A0A226HKH5</accession>
<gene>
    <name evidence="3" type="ORF">B0A66_04695</name>
</gene>
<proteinExistence type="predicted"/>
<organism evidence="3 4">
    <name type="scientific">Flavobacterium hercynium</name>
    <dbReference type="NCBI Taxonomy" id="387094"/>
    <lineage>
        <taxon>Bacteria</taxon>
        <taxon>Pseudomonadati</taxon>
        <taxon>Bacteroidota</taxon>
        <taxon>Flavobacteriia</taxon>
        <taxon>Flavobacteriales</taxon>
        <taxon>Flavobacteriaceae</taxon>
        <taxon>Flavobacterium</taxon>
    </lineage>
</organism>
<keyword evidence="1 3" id="KW-0808">Transferase</keyword>
<dbReference type="AlphaFoldDB" id="A0A226HKH5"/>
<sequence>MDLAFLLDKCTLQVYDATISACCDNFDCGNDDLNDFFQKDALLYQSQLLGKTYCFTLDENPKEIVCAFTISNDSIKTTHLPNSRKQKVNKKISNQKRMRTYPAVLIGRLGVNKNYRSVRGENDRTGKQLMDFIKSWFVDGANKTGCRFIVVDSYNTPSPLKYYKRNDFENLFSTEEQEKEFTGLDSSAILKTRLLYFDLIVLHN</sequence>
<comment type="caution">
    <text evidence="3">The sequence shown here is derived from an EMBL/GenBank/DDBJ whole genome shotgun (WGS) entry which is preliminary data.</text>
</comment>
<keyword evidence="2" id="KW-0012">Acyltransferase</keyword>
<evidence type="ECO:0000256" key="2">
    <source>
        <dbReference type="ARBA" id="ARBA00023315"/>
    </source>
</evidence>
<keyword evidence="4" id="KW-1185">Reference proteome</keyword>
<dbReference type="Proteomes" id="UP000198345">
    <property type="component" value="Unassembled WGS sequence"/>
</dbReference>